<evidence type="ECO:0000313" key="1">
    <source>
        <dbReference type="EMBL" id="KIN96114.1"/>
    </source>
</evidence>
<name>A0A0C3N4V7_PISTI</name>
<proteinExistence type="predicted"/>
<gene>
    <name evidence="1" type="ORF">M404DRAFT_33597</name>
</gene>
<accession>A0A0C3N4V7</accession>
<protein>
    <submittedName>
        <fullName evidence="1">Uncharacterized protein</fullName>
    </submittedName>
</protein>
<evidence type="ECO:0000313" key="2">
    <source>
        <dbReference type="Proteomes" id="UP000054217"/>
    </source>
</evidence>
<dbReference type="Proteomes" id="UP000054217">
    <property type="component" value="Unassembled WGS sequence"/>
</dbReference>
<sequence length="261" mass="30314">MLGDFKFAEIALASLLNQQQVNALLDLFAHVTQRAVQVTLKNDAKLRKVCDAAAMELTLFSRVEVKVPYKKEECMFEAHIHPLWEWALDILENPFLGLHFTWDAQRLYRHNSIEYEHFYDKPWTGDYWWDIQSSLPDIKNAVPFCLILYADKSNLSSFGTAKSYPIVVCCANLLVEIWNSNVIGRGTVVGWLPIVPEDAKEEGKLGYTTLKHVVWHESFKRLLLEIEQYLKTGYAHTSLHDNITHWLFPSLMMLFTDFEEM</sequence>
<dbReference type="InParanoid" id="A0A0C3N4V7"/>
<dbReference type="InterPro" id="IPR041078">
    <property type="entry name" value="Plavaka"/>
</dbReference>
<dbReference type="AlphaFoldDB" id="A0A0C3N4V7"/>
<dbReference type="EMBL" id="KN832053">
    <property type="protein sequence ID" value="KIN96114.1"/>
    <property type="molecule type" value="Genomic_DNA"/>
</dbReference>
<dbReference type="HOGENOM" id="CLU_046023_0_0_1"/>
<dbReference type="OrthoDB" id="3239511at2759"/>
<keyword evidence="2" id="KW-1185">Reference proteome</keyword>
<reference evidence="1 2" key="1">
    <citation type="submission" date="2014-04" db="EMBL/GenBank/DDBJ databases">
        <authorList>
            <consortium name="DOE Joint Genome Institute"/>
            <person name="Kuo A."/>
            <person name="Kohler A."/>
            <person name="Costa M.D."/>
            <person name="Nagy L.G."/>
            <person name="Floudas D."/>
            <person name="Copeland A."/>
            <person name="Barry K.W."/>
            <person name="Cichocki N."/>
            <person name="Veneault-Fourrey C."/>
            <person name="LaButti K."/>
            <person name="Lindquist E.A."/>
            <person name="Lipzen A."/>
            <person name="Lundell T."/>
            <person name="Morin E."/>
            <person name="Murat C."/>
            <person name="Sun H."/>
            <person name="Tunlid A."/>
            <person name="Henrissat B."/>
            <person name="Grigoriev I.V."/>
            <person name="Hibbett D.S."/>
            <person name="Martin F."/>
            <person name="Nordberg H.P."/>
            <person name="Cantor M.N."/>
            <person name="Hua S.X."/>
        </authorList>
    </citation>
    <scope>NUCLEOTIDE SEQUENCE [LARGE SCALE GENOMIC DNA]</scope>
    <source>
        <strain evidence="1 2">Marx 270</strain>
    </source>
</reference>
<organism evidence="1 2">
    <name type="scientific">Pisolithus tinctorius Marx 270</name>
    <dbReference type="NCBI Taxonomy" id="870435"/>
    <lineage>
        <taxon>Eukaryota</taxon>
        <taxon>Fungi</taxon>
        <taxon>Dikarya</taxon>
        <taxon>Basidiomycota</taxon>
        <taxon>Agaricomycotina</taxon>
        <taxon>Agaricomycetes</taxon>
        <taxon>Agaricomycetidae</taxon>
        <taxon>Boletales</taxon>
        <taxon>Sclerodermatineae</taxon>
        <taxon>Pisolithaceae</taxon>
        <taxon>Pisolithus</taxon>
    </lineage>
</organism>
<reference evidence="2" key="2">
    <citation type="submission" date="2015-01" db="EMBL/GenBank/DDBJ databases">
        <title>Evolutionary Origins and Diversification of the Mycorrhizal Mutualists.</title>
        <authorList>
            <consortium name="DOE Joint Genome Institute"/>
            <consortium name="Mycorrhizal Genomics Consortium"/>
            <person name="Kohler A."/>
            <person name="Kuo A."/>
            <person name="Nagy L.G."/>
            <person name="Floudas D."/>
            <person name="Copeland A."/>
            <person name="Barry K.W."/>
            <person name="Cichocki N."/>
            <person name="Veneault-Fourrey C."/>
            <person name="LaButti K."/>
            <person name="Lindquist E.A."/>
            <person name="Lipzen A."/>
            <person name="Lundell T."/>
            <person name="Morin E."/>
            <person name="Murat C."/>
            <person name="Riley R."/>
            <person name="Ohm R."/>
            <person name="Sun H."/>
            <person name="Tunlid A."/>
            <person name="Henrissat B."/>
            <person name="Grigoriev I.V."/>
            <person name="Hibbett D.S."/>
            <person name="Martin F."/>
        </authorList>
    </citation>
    <scope>NUCLEOTIDE SEQUENCE [LARGE SCALE GENOMIC DNA]</scope>
    <source>
        <strain evidence="2">Marx 270</strain>
    </source>
</reference>
<dbReference type="Pfam" id="PF18759">
    <property type="entry name" value="Plavaka"/>
    <property type="match status" value="1"/>
</dbReference>
<dbReference type="STRING" id="870435.A0A0C3N4V7"/>